<name>A0A951UKG0_9CYAN</name>
<evidence type="ECO:0000313" key="3">
    <source>
        <dbReference type="EMBL" id="MBW4657531.1"/>
    </source>
</evidence>
<comment type="caution">
    <text evidence="3">The sequence shown here is derived from an EMBL/GenBank/DDBJ whole genome shotgun (WGS) entry which is preliminary data.</text>
</comment>
<dbReference type="Pfam" id="PF07466">
    <property type="entry name" value="DUF1517"/>
    <property type="match status" value="1"/>
</dbReference>
<keyword evidence="2" id="KW-1133">Transmembrane helix</keyword>
<feature type="transmembrane region" description="Helical" evidence="2">
    <location>
        <begin position="125"/>
        <end position="147"/>
    </location>
</feature>
<feature type="compositionally biased region" description="Gly residues" evidence="1">
    <location>
        <begin position="58"/>
        <end position="73"/>
    </location>
</feature>
<keyword evidence="2" id="KW-0812">Transmembrane</keyword>
<dbReference type="AlphaFoldDB" id="A0A951UKG0"/>
<feature type="region of interest" description="Disordered" evidence="1">
    <location>
        <begin position="53"/>
        <end position="88"/>
    </location>
</feature>
<keyword evidence="2" id="KW-0472">Membrane</keyword>
<dbReference type="PANTHER" id="PTHR33975">
    <property type="entry name" value="MYELIN-ASSOCIATED OLIGODENDROCYTE BASIC PROTEIN"/>
    <property type="match status" value="1"/>
</dbReference>
<dbReference type="EMBL" id="JAHHHD010000002">
    <property type="protein sequence ID" value="MBW4657531.1"/>
    <property type="molecule type" value="Genomic_DNA"/>
</dbReference>
<gene>
    <name evidence="3" type="ORF">KME15_02560</name>
</gene>
<dbReference type="Proteomes" id="UP000757435">
    <property type="component" value="Unassembled WGS sequence"/>
</dbReference>
<evidence type="ECO:0000256" key="1">
    <source>
        <dbReference type="SAM" id="MobiDB-lite"/>
    </source>
</evidence>
<protein>
    <submittedName>
        <fullName evidence="3">DUF1517 domain-containing protein</fullName>
    </submittedName>
</protein>
<evidence type="ECO:0000313" key="4">
    <source>
        <dbReference type="Proteomes" id="UP000757435"/>
    </source>
</evidence>
<dbReference type="PANTHER" id="PTHR33975:SF2">
    <property type="entry name" value="MYELIN-ASSOCIATED OLIGODENDROCYTE BASIC PROTEIN"/>
    <property type="match status" value="1"/>
</dbReference>
<feature type="compositionally biased region" description="Low complexity" evidence="1">
    <location>
        <begin position="74"/>
        <end position="88"/>
    </location>
</feature>
<proteinExistence type="predicted"/>
<dbReference type="InterPro" id="IPR010903">
    <property type="entry name" value="DUF1517"/>
</dbReference>
<dbReference type="InterPro" id="IPR053023">
    <property type="entry name" value="FLAP_modulator"/>
</dbReference>
<sequence>MGTLAKLRLLGTATLALVLVNSLGLGISQRADVKYGLPDRSLGLVAEGDRAEARSSGGRAGGGSFSRPSGGGSSAPSRSAPSYSNPAPYNPSYRDSYPRSYPVPVPIPGGYGGYGGYGYGIGGGFGSLLLLLIVGGGAILPIMWMYFMRSGGRGLSSGYGSGAAAGELDNDIVTVTRLQVALLAQARYIQENLTELTEQADTSTQTGLSQLLQETVLALLRAPENWTHVRVNSQTVKSREQAGQVFQEISIEERSKFSAETLANVGGRVQRQAPAKNDDDAPASYIVVTLILGTADDRPLFTDKILSAQDLQAALKRIGGISPDYLMVFELLWSPQNSADSLTYDELLTEYQGLVQIT</sequence>
<reference evidence="3" key="2">
    <citation type="journal article" date="2022" name="Microbiol. Resour. Announc.">
        <title>Metagenome Sequencing to Explore Phylogenomics of Terrestrial Cyanobacteria.</title>
        <authorList>
            <person name="Ward R.D."/>
            <person name="Stajich J.E."/>
            <person name="Johansen J.R."/>
            <person name="Huntemann M."/>
            <person name="Clum A."/>
            <person name="Foster B."/>
            <person name="Foster B."/>
            <person name="Roux S."/>
            <person name="Palaniappan K."/>
            <person name="Varghese N."/>
            <person name="Mukherjee S."/>
            <person name="Reddy T.B.K."/>
            <person name="Daum C."/>
            <person name="Copeland A."/>
            <person name="Chen I.A."/>
            <person name="Ivanova N.N."/>
            <person name="Kyrpides N.C."/>
            <person name="Shapiro N."/>
            <person name="Eloe-Fadrosh E.A."/>
            <person name="Pietrasiak N."/>
        </authorList>
    </citation>
    <scope>NUCLEOTIDE SEQUENCE</scope>
    <source>
        <strain evidence="3">UHER 2000/2452</strain>
    </source>
</reference>
<accession>A0A951UKG0</accession>
<dbReference type="PIRSF" id="PIRSF037221">
    <property type="entry name" value="DUF1517"/>
    <property type="match status" value="1"/>
</dbReference>
<organism evidence="3 4">
    <name type="scientific">Drouetiella hepatica Uher 2000/2452</name>
    <dbReference type="NCBI Taxonomy" id="904376"/>
    <lineage>
        <taxon>Bacteria</taxon>
        <taxon>Bacillati</taxon>
        <taxon>Cyanobacteriota</taxon>
        <taxon>Cyanophyceae</taxon>
        <taxon>Oculatellales</taxon>
        <taxon>Oculatellaceae</taxon>
        <taxon>Drouetiella</taxon>
    </lineage>
</organism>
<reference evidence="3" key="1">
    <citation type="submission" date="2021-05" db="EMBL/GenBank/DDBJ databases">
        <authorList>
            <person name="Pietrasiak N."/>
            <person name="Ward R."/>
            <person name="Stajich J.E."/>
            <person name="Kurbessoian T."/>
        </authorList>
    </citation>
    <scope>NUCLEOTIDE SEQUENCE</scope>
    <source>
        <strain evidence="3">UHER 2000/2452</strain>
    </source>
</reference>
<evidence type="ECO:0000256" key="2">
    <source>
        <dbReference type="SAM" id="Phobius"/>
    </source>
</evidence>